<dbReference type="InterPro" id="IPR003805">
    <property type="entry name" value="CobS"/>
</dbReference>
<evidence type="ECO:0000256" key="6">
    <source>
        <dbReference type="ARBA" id="ARBA00015850"/>
    </source>
</evidence>
<comment type="pathway">
    <text evidence="3 19">Cofactor biosynthesis; adenosylcobalamin biosynthesis; adenosylcobalamin from cob(II)yrinate a,c-diamide: step 7/7.</text>
</comment>
<dbReference type="NCBIfam" id="TIGR00317">
    <property type="entry name" value="cobS"/>
    <property type="match status" value="1"/>
</dbReference>
<dbReference type="EC" id="2.7.8.26" evidence="5 19"/>
<proteinExistence type="inferred from homology"/>
<comment type="similarity">
    <text evidence="4 19">Belongs to the CobS family.</text>
</comment>
<comment type="function">
    <text evidence="14 19">Joins adenosylcobinamide-GDP and alpha-ribazole to generate adenosylcobalamin (Ado-cobalamin). Also synthesizes adenosylcobalamin 5'-phosphate from adenosylcobinamide-GDP and alpha-ribazole 5'-phosphate.</text>
</comment>
<feature type="transmembrane region" description="Helical" evidence="19">
    <location>
        <begin position="136"/>
        <end position="158"/>
    </location>
</feature>
<keyword evidence="10 19" id="KW-0812">Transmembrane</keyword>
<keyword evidence="9 19" id="KW-0808">Transferase</keyword>
<evidence type="ECO:0000256" key="9">
    <source>
        <dbReference type="ARBA" id="ARBA00022679"/>
    </source>
</evidence>
<evidence type="ECO:0000256" key="11">
    <source>
        <dbReference type="ARBA" id="ARBA00022842"/>
    </source>
</evidence>
<dbReference type="RefSeq" id="WP_053100016.1">
    <property type="nucleotide sequence ID" value="NZ_CP012359.1"/>
</dbReference>
<evidence type="ECO:0000256" key="18">
    <source>
        <dbReference type="ARBA" id="ARBA00049504"/>
    </source>
</evidence>
<comment type="subcellular location">
    <subcellularLocation>
        <location evidence="2 19">Cell membrane</location>
        <topology evidence="2 19">Multi-pass membrane protein</topology>
    </subcellularLocation>
</comment>
<comment type="catalytic activity">
    <reaction evidence="18 19">
        <text>alpha-ribazole 5'-phosphate + adenosylcob(III)inamide-GDP = adenosylcob(III)alamin 5'-phosphate + GMP + H(+)</text>
        <dbReference type="Rhea" id="RHEA:23560"/>
        <dbReference type="ChEBI" id="CHEBI:15378"/>
        <dbReference type="ChEBI" id="CHEBI:57918"/>
        <dbReference type="ChEBI" id="CHEBI:58115"/>
        <dbReference type="ChEBI" id="CHEBI:60487"/>
        <dbReference type="ChEBI" id="CHEBI:60493"/>
        <dbReference type="EC" id="2.7.8.26"/>
    </reaction>
</comment>
<evidence type="ECO:0000313" key="20">
    <source>
        <dbReference type="EMBL" id="AKX59019.1"/>
    </source>
</evidence>
<evidence type="ECO:0000256" key="15">
    <source>
        <dbReference type="ARBA" id="ARBA00032605"/>
    </source>
</evidence>
<dbReference type="STRING" id="1697053.AKN87_04995"/>
<dbReference type="OrthoDB" id="9794626at2"/>
<keyword evidence="12 19" id="KW-1133">Transmembrane helix</keyword>
<sequence length="246" mass="27083">MFRFKIALQFLTRFPVQLSRMPTDQEIANSLVWYSVIGVLIGGLMAITGYLLAALPGYITAALVLTLWIVLTGALHLDGFADTVDAWVGGYGVRERTLELMKDPNCGPMAVVGVFLLLLLKYVCLIYLLERQAYQWLILVPWIARLMVALLFVSTNYIRPQGLGAALASFQLTIKRVLFFALQFLLMAWFLGPTTLGITLVGLAVLFAWRTAMVKALGGITGDVVGAQIEITEVAALFFLVISCVM</sequence>
<keyword evidence="21" id="KW-1185">Reference proteome</keyword>
<evidence type="ECO:0000256" key="13">
    <source>
        <dbReference type="ARBA" id="ARBA00023136"/>
    </source>
</evidence>
<organism evidence="20 21">
    <name type="scientific">Thiopseudomonas alkaliphila</name>
    <dbReference type="NCBI Taxonomy" id="1697053"/>
    <lineage>
        <taxon>Bacteria</taxon>
        <taxon>Pseudomonadati</taxon>
        <taxon>Pseudomonadota</taxon>
        <taxon>Gammaproteobacteria</taxon>
        <taxon>Pseudomonadales</taxon>
        <taxon>Pseudomonadaceae</taxon>
        <taxon>Thiopseudomonas</taxon>
    </lineage>
</organism>
<gene>
    <name evidence="19" type="primary">cobS</name>
    <name evidence="20" type="ORF">AKN88_02990</name>
</gene>
<evidence type="ECO:0000256" key="3">
    <source>
        <dbReference type="ARBA" id="ARBA00004663"/>
    </source>
</evidence>
<dbReference type="UniPathway" id="UPA00148">
    <property type="reaction ID" value="UER00238"/>
</dbReference>
<evidence type="ECO:0000313" key="21">
    <source>
        <dbReference type="Proteomes" id="UP000063953"/>
    </source>
</evidence>
<dbReference type="GO" id="GO:0009236">
    <property type="term" value="P:cobalamin biosynthetic process"/>
    <property type="evidence" value="ECO:0007669"/>
    <property type="project" value="UniProtKB-UniRule"/>
</dbReference>
<dbReference type="Pfam" id="PF02654">
    <property type="entry name" value="CobS"/>
    <property type="match status" value="1"/>
</dbReference>
<evidence type="ECO:0000256" key="7">
    <source>
        <dbReference type="ARBA" id="ARBA00022475"/>
    </source>
</evidence>
<reference evidence="20 21" key="1">
    <citation type="journal article" date="2015" name="Genome Announc.">
        <title>Genome Sequences of Oblitimonas alkaliphila gen. nov. sp. nov. (Proposed), a Novel Bacterium of the Pseudomonadaceae Family.</title>
        <authorList>
            <person name="Lauer A.C."/>
            <person name="Nicholson A.C."/>
            <person name="Humrighouse B.W."/>
            <person name="Emery B."/>
            <person name="Drobish A."/>
            <person name="Juieng P."/>
            <person name="Loparev V."/>
            <person name="McQuiston J.R."/>
        </authorList>
    </citation>
    <scope>NUCLEOTIDE SEQUENCE [LARGE SCALE GENOMIC DNA]</scope>
    <source>
        <strain evidence="20 21">E5571</strain>
    </source>
</reference>
<dbReference type="GO" id="GO:0051073">
    <property type="term" value="F:adenosylcobinamide-GDP ribazoletransferase activity"/>
    <property type="evidence" value="ECO:0007669"/>
    <property type="project" value="UniProtKB-UniRule"/>
</dbReference>
<evidence type="ECO:0000256" key="5">
    <source>
        <dbReference type="ARBA" id="ARBA00013200"/>
    </source>
</evidence>
<dbReference type="PANTHER" id="PTHR34148:SF1">
    <property type="entry name" value="ADENOSYLCOBINAMIDE-GDP RIBAZOLETRANSFERASE"/>
    <property type="match status" value="1"/>
</dbReference>
<evidence type="ECO:0000256" key="10">
    <source>
        <dbReference type="ARBA" id="ARBA00022692"/>
    </source>
</evidence>
<dbReference type="AlphaFoldDB" id="A0A0K1XCN3"/>
<feature type="transmembrane region" description="Helical" evidence="19">
    <location>
        <begin position="59"/>
        <end position="77"/>
    </location>
</feature>
<dbReference type="Proteomes" id="UP000063953">
    <property type="component" value="Chromosome"/>
</dbReference>
<dbReference type="GO" id="GO:0008818">
    <property type="term" value="F:cobalamin 5'-phosphate synthase activity"/>
    <property type="evidence" value="ECO:0007669"/>
    <property type="project" value="UniProtKB-UniRule"/>
</dbReference>
<keyword evidence="11 19" id="KW-0460">Magnesium</keyword>
<evidence type="ECO:0000256" key="16">
    <source>
        <dbReference type="ARBA" id="ARBA00032853"/>
    </source>
</evidence>
<keyword evidence="7 19" id="KW-1003">Cell membrane</keyword>
<evidence type="ECO:0000256" key="17">
    <source>
        <dbReference type="ARBA" id="ARBA00048623"/>
    </source>
</evidence>
<evidence type="ECO:0000256" key="8">
    <source>
        <dbReference type="ARBA" id="ARBA00022573"/>
    </source>
</evidence>
<evidence type="ECO:0000256" key="12">
    <source>
        <dbReference type="ARBA" id="ARBA00022989"/>
    </source>
</evidence>
<accession>A0A0K1XCN3</accession>
<dbReference type="PATRIC" id="fig|1697052.3.peg.928"/>
<comment type="catalytic activity">
    <reaction evidence="17 19">
        <text>alpha-ribazole + adenosylcob(III)inamide-GDP = adenosylcob(III)alamin + GMP + H(+)</text>
        <dbReference type="Rhea" id="RHEA:16049"/>
        <dbReference type="ChEBI" id="CHEBI:10329"/>
        <dbReference type="ChEBI" id="CHEBI:15378"/>
        <dbReference type="ChEBI" id="CHEBI:18408"/>
        <dbReference type="ChEBI" id="CHEBI:58115"/>
        <dbReference type="ChEBI" id="CHEBI:60487"/>
        <dbReference type="EC" id="2.7.8.26"/>
    </reaction>
</comment>
<keyword evidence="13 19" id="KW-0472">Membrane</keyword>
<evidence type="ECO:0000256" key="19">
    <source>
        <dbReference type="HAMAP-Rule" id="MF_00719"/>
    </source>
</evidence>
<keyword evidence="8 19" id="KW-0169">Cobalamin biosynthesis</keyword>
<dbReference type="NCBIfam" id="NF001278">
    <property type="entry name" value="PRK00235.1-5"/>
    <property type="match status" value="1"/>
</dbReference>
<feature type="transmembrane region" description="Helical" evidence="19">
    <location>
        <begin position="178"/>
        <end position="209"/>
    </location>
</feature>
<feature type="transmembrane region" description="Helical" evidence="19">
    <location>
        <begin position="109"/>
        <end position="129"/>
    </location>
</feature>
<comment type="cofactor">
    <cofactor evidence="1 19">
        <name>Mg(2+)</name>
        <dbReference type="ChEBI" id="CHEBI:18420"/>
    </cofactor>
</comment>
<protein>
    <recommendedName>
        <fullName evidence="6 19">Adenosylcobinamide-GDP ribazoletransferase</fullName>
        <ecNumber evidence="5 19">2.7.8.26</ecNumber>
    </recommendedName>
    <alternativeName>
        <fullName evidence="16 19">Cobalamin synthase</fullName>
    </alternativeName>
    <alternativeName>
        <fullName evidence="15 19">Cobalamin-5'-phosphate synthase</fullName>
    </alternativeName>
</protein>
<dbReference type="PANTHER" id="PTHR34148">
    <property type="entry name" value="ADENOSYLCOBINAMIDE-GDP RIBAZOLETRANSFERASE"/>
    <property type="match status" value="1"/>
</dbReference>
<evidence type="ECO:0000256" key="4">
    <source>
        <dbReference type="ARBA" id="ARBA00010561"/>
    </source>
</evidence>
<dbReference type="HAMAP" id="MF_00719">
    <property type="entry name" value="CobS"/>
    <property type="match status" value="1"/>
</dbReference>
<evidence type="ECO:0000256" key="2">
    <source>
        <dbReference type="ARBA" id="ARBA00004651"/>
    </source>
</evidence>
<dbReference type="GO" id="GO:0005886">
    <property type="term" value="C:plasma membrane"/>
    <property type="evidence" value="ECO:0007669"/>
    <property type="project" value="UniProtKB-SubCell"/>
</dbReference>
<feature type="transmembrane region" description="Helical" evidence="19">
    <location>
        <begin position="31"/>
        <end position="52"/>
    </location>
</feature>
<dbReference type="EMBL" id="CP012365">
    <property type="protein sequence ID" value="AKX59019.1"/>
    <property type="molecule type" value="Genomic_DNA"/>
</dbReference>
<name>A0A0K1XCN3_9GAMM</name>
<evidence type="ECO:0000256" key="14">
    <source>
        <dbReference type="ARBA" id="ARBA00025228"/>
    </source>
</evidence>
<evidence type="ECO:0000256" key="1">
    <source>
        <dbReference type="ARBA" id="ARBA00001946"/>
    </source>
</evidence>